<sequence>MSSTWENYKQSFTVPSPLVIKSNQRKIRSPSLYKHVSTHMTY</sequence>
<accession>A0A0A9AKC1</accession>
<organism evidence="1">
    <name type="scientific">Arundo donax</name>
    <name type="common">Giant reed</name>
    <name type="synonym">Donax arundinaceus</name>
    <dbReference type="NCBI Taxonomy" id="35708"/>
    <lineage>
        <taxon>Eukaryota</taxon>
        <taxon>Viridiplantae</taxon>
        <taxon>Streptophyta</taxon>
        <taxon>Embryophyta</taxon>
        <taxon>Tracheophyta</taxon>
        <taxon>Spermatophyta</taxon>
        <taxon>Magnoliopsida</taxon>
        <taxon>Liliopsida</taxon>
        <taxon>Poales</taxon>
        <taxon>Poaceae</taxon>
        <taxon>PACMAD clade</taxon>
        <taxon>Arundinoideae</taxon>
        <taxon>Arundineae</taxon>
        <taxon>Arundo</taxon>
    </lineage>
</organism>
<protein>
    <submittedName>
        <fullName evidence="1">Uncharacterized protein</fullName>
    </submittedName>
</protein>
<name>A0A0A9AKC1_ARUDO</name>
<dbReference type="AlphaFoldDB" id="A0A0A9AKC1"/>
<proteinExistence type="predicted"/>
<dbReference type="EMBL" id="GBRH01248490">
    <property type="protein sequence ID" value="JAD49405.1"/>
    <property type="molecule type" value="Transcribed_RNA"/>
</dbReference>
<reference evidence="1" key="1">
    <citation type="submission" date="2014-09" db="EMBL/GenBank/DDBJ databases">
        <authorList>
            <person name="Magalhaes I.L.F."/>
            <person name="Oliveira U."/>
            <person name="Santos F.R."/>
            <person name="Vidigal T.H.D.A."/>
            <person name="Brescovit A.D."/>
            <person name="Santos A.J."/>
        </authorList>
    </citation>
    <scope>NUCLEOTIDE SEQUENCE</scope>
    <source>
        <tissue evidence="1">Shoot tissue taken approximately 20 cm above the soil surface</tissue>
    </source>
</reference>
<reference evidence="1" key="2">
    <citation type="journal article" date="2015" name="Data Brief">
        <title>Shoot transcriptome of the giant reed, Arundo donax.</title>
        <authorList>
            <person name="Barrero R.A."/>
            <person name="Guerrero F.D."/>
            <person name="Moolhuijzen P."/>
            <person name="Goolsby J.A."/>
            <person name="Tidwell J."/>
            <person name="Bellgard S.E."/>
            <person name="Bellgard M.I."/>
        </authorList>
    </citation>
    <scope>NUCLEOTIDE SEQUENCE</scope>
    <source>
        <tissue evidence="1">Shoot tissue taken approximately 20 cm above the soil surface</tissue>
    </source>
</reference>
<evidence type="ECO:0000313" key="1">
    <source>
        <dbReference type="EMBL" id="JAD49405.1"/>
    </source>
</evidence>